<keyword evidence="2 7" id="KW-0813">Transport</keyword>
<feature type="transmembrane region" description="Helical" evidence="7">
    <location>
        <begin position="32"/>
        <end position="54"/>
    </location>
</feature>
<evidence type="ECO:0000256" key="7">
    <source>
        <dbReference type="RuleBase" id="RU363032"/>
    </source>
</evidence>
<dbReference type="STRING" id="633194.SAMN05421759_11435"/>
<comment type="similarity">
    <text evidence="7">Belongs to the binding-protein-dependent transport system permease family.</text>
</comment>
<dbReference type="EMBL" id="FTOQ01000014">
    <property type="protein sequence ID" value="SIT07795.1"/>
    <property type="molecule type" value="Genomic_DNA"/>
</dbReference>
<dbReference type="PANTHER" id="PTHR43386">
    <property type="entry name" value="OLIGOPEPTIDE TRANSPORT SYSTEM PERMEASE PROTEIN APPC"/>
    <property type="match status" value="1"/>
</dbReference>
<keyword evidence="4 7" id="KW-0812">Transmembrane</keyword>
<dbReference type="OrthoDB" id="9766870at2"/>
<name>A0A1N7PAY7_9RHOB</name>
<evidence type="ECO:0000256" key="5">
    <source>
        <dbReference type="ARBA" id="ARBA00022989"/>
    </source>
</evidence>
<evidence type="ECO:0000256" key="3">
    <source>
        <dbReference type="ARBA" id="ARBA00022475"/>
    </source>
</evidence>
<evidence type="ECO:0000256" key="1">
    <source>
        <dbReference type="ARBA" id="ARBA00004651"/>
    </source>
</evidence>
<dbReference type="PANTHER" id="PTHR43386:SF6">
    <property type="entry name" value="ABC TRANSPORTER PERMEASE PROTEIN"/>
    <property type="match status" value="1"/>
</dbReference>
<dbReference type="Pfam" id="PF00528">
    <property type="entry name" value="BPD_transp_1"/>
    <property type="match status" value="1"/>
</dbReference>
<keyword evidence="10" id="KW-1185">Reference proteome</keyword>
<proteinExistence type="inferred from homology"/>
<comment type="subcellular location">
    <subcellularLocation>
        <location evidence="1 7">Cell membrane</location>
        <topology evidence="1 7">Multi-pass membrane protein</topology>
    </subcellularLocation>
</comment>
<accession>A0A1N7PAY7</accession>
<dbReference type="PROSITE" id="PS50928">
    <property type="entry name" value="ABC_TM1"/>
    <property type="match status" value="1"/>
</dbReference>
<dbReference type="Proteomes" id="UP000186684">
    <property type="component" value="Unassembled WGS sequence"/>
</dbReference>
<evidence type="ECO:0000256" key="4">
    <source>
        <dbReference type="ARBA" id="ARBA00022692"/>
    </source>
</evidence>
<dbReference type="GO" id="GO:0055085">
    <property type="term" value="P:transmembrane transport"/>
    <property type="evidence" value="ECO:0007669"/>
    <property type="project" value="InterPro"/>
</dbReference>
<dbReference type="GO" id="GO:0005886">
    <property type="term" value="C:plasma membrane"/>
    <property type="evidence" value="ECO:0007669"/>
    <property type="project" value="UniProtKB-SubCell"/>
</dbReference>
<evidence type="ECO:0000313" key="9">
    <source>
        <dbReference type="EMBL" id="SIT07795.1"/>
    </source>
</evidence>
<dbReference type="SUPFAM" id="SSF161098">
    <property type="entry name" value="MetI-like"/>
    <property type="match status" value="1"/>
</dbReference>
<sequence length="295" mass="31083">MTDTTRSTQSAFAALTRLISLPGGARLGGGPIIAALILLVIVVASLAAPLYVPYDPLEMKALSRLQGPSEAHPLGTDPFGRDIFSRVMTGGQVSLLIGVGAAVVSVALGLIIGLVAGFFRMADAIIMRIMDSLMAIPAILLAIALVALNGPSLGSVIIAITIPEVPRVVRLVRSVVLSAREEPYVEAAIALGSPMPKILFQHLMPNTFAPLIVQGTYICASAILIEALLSFLGAGVSTEIPTWGNIMAEGRLYFQIKPGLIFWPGLLLSLCILSINLLGDAARDVLDPRMKKREG</sequence>
<evidence type="ECO:0000256" key="6">
    <source>
        <dbReference type="ARBA" id="ARBA00023136"/>
    </source>
</evidence>
<feature type="transmembrane region" description="Helical" evidence="7">
    <location>
        <begin position="261"/>
        <end position="282"/>
    </location>
</feature>
<keyword evidence="5 7" id="KW-1133">Transmembrane helix</keyword>
<feature type="transmembrane region" description="Helical" evidence="7">
    <location>
        <begin position="95"/>
        <end position="119"/>
    </location>
</feature>
<evidence type="ECO:0000259" key="8">
    <source>
        <dbReference type="PROSITE" id="PS50928"/>
    </source>
</evidence>
<reference evidence="10" key="1">
    <citation type="submission" date="2017-01" db="EMBL/GenBank/DDBJ databases">
        <authorList>
            <person name="Varghese N."/>
            <person name="Submissions S."/>
        </authorList>
    </citation>
    <scope>NUCLEOTIDE SEQUENCE [LARGE SCALE GENOMIC DNA]</scope>
    <source>
        <strain evidence="10">DSM 29430</strain>
    </source>
</reference>
<dbReference type="RefSeq" id="WP_076449866.1">
    <property type="nucleotide sequence ID" value="NZ_FTOQ01000014.1"/>
</dbReference>
<keyword evidence="6 7" id="KW-0472">Membrane</keyword>
<protein>
    <submittedName>
        <fullName evidence="9">Peptide/nickel transport system permease protein</fullName>
    </submittedName>
</protein>
<dbReference type="CDD" id="cd06261">
    <property type="entry name" value="TM_PBP2"/>
    <property type="match status" value="1"/>
</dbReference>
<dbReference type="AlphaFoldDB" id="A0A1N7PAY7"/>
<dbReference type="InterPro" id="IPR050366">
    <property type="entry name" value="BP-dependent_transpt_permease"/>
</dbReference>
<dbReference type="InterPro" id="IPR035906">
    <property type="entry name" value="MetI-like_sf"/>
</dbReference>
<keyword evidence="3" id="KW-1003">Cell membrane</keyword>
<dbReference type="InterPro" id="IPR000515">
    <property type="entry name" value="MetI-like"/>
</dbReference>
<gene>
    <name evidence="9" type="ORF">SAMN05421759_11435</name>
</gene>
<feature type="domain" description="ABC transmembrane type-1" evidence="8">
    <location>
        <begin position="91"/>
        <end position="279"/>
    </location>
</feature>
<organism evidence="9 10">
    <name type="scientific">Roseivivax lentus</name>
    <dbReference type="NCBI Taxonomy" id="633194"/>
    <lineage>
        <taxon>Bacteria</taxon>
        <taxon>Pseudomonadati</taxon>
        <taxon>Pseudomonadota</taxon>
        <taxon>Alphaproteobacteria</taxon>
        <taxon>Rhodobacterales</taxon>
        <taxon>Roseobacteraceae</taxon>
        <taxon>Roseivivax</taxon>
    </lineage>
</organism>
<dbReference type="Gene3D" id="1.10.3720.10">
    <property type="entry name" value="MetI-like"/>
    <property type="match status" value="1"/>
</dbReference>
<evidence type="ECO:0000256" key="2">
    <source>
        <dbReference type="ARBA" id="ARBA00022448"/>
    </source>
</evidence>
<feature type="transmembrane region" description="Helical" evidence="7">
    <location>
        <begin position="211"/>
        <end position="234"/>
    </location>
</feature>
<evidence type="ECO:0000313" key="10">
    <source>
        <dbReference type="Proteomes" id="UP000186684"/>
    </source>
</evidence>